<evidence type="ECO:0000313" key="3">
    <source>
        <dbReference type="Proteomes" id="UP000218231"/>
    </source>
</evidence>
<organism evidence="2 3">
    <name type="scientific">Diploscapter pachys</name>
    <dbReference type="NCBI Taxonomy" id="2018661"/>
    <lineage>
        <taxon>Eukaryota</taxon>
        <taxon>Metazoa</taxon>
        <taxon>Ecdysozoa</taxon>
        <taxon>Nematoda</taxon>
        <taxon>Chromadorea</taxon>
        <taxon>Rhabditida</taxon>
        <taxon>Rhabditina</taxon>
        <taxon>Rhabditomorpha</taxon>
        <taxon>Rhabditoidea</taxon>
        <taxon>Rhabditidae</taxon>
        <taxon>Diploscapter</taxon>
    </lineage>
</organism>
<sequence>MGSKEKEKLEERKIEGYFKAGDDHQRERCNNECDELYWSYFTYGKCNKDIYSRIAAGQRPACNSRCAWRLRWWTIIGLLIIFASAVLSLIFTLPICIATCSSCLHAKKIAMLRGGQAVWGVSLIYRFSLSFTSSFYHPPPYLPISIWISLPHSQANKHAKRVVMESQVNNTSKDQQVASMGYNPYAYWPYYGRS</sequence>
<dbReference type="EMBL" id="LIAE01006555">
    <property type="protein sequence ID" value="PAV87641.1"/>
    <property type="molecule type" value="Genomic_DNA"/>
</dbReference>
<name>A0A2A2LN06_9BILA</name>
<gene>
    <name evidence="2" type="ORF">WR25_15404</name>
</gene>
<keyword evidence="3" id="KW-1185">Reference proteome</keyword>
<keyword evidence="1" id="KW-0472">Membrane</keyword>
<evidence type="ECO:0000313" key="2">
    <source>
        <dbReference type="EMBL" id="PAV87641.1"/>
    </source>
</evidence>
<reference evidence="2 3" key="1">
    <citation type="journal article" date="2017" name="Curr. Biol.">
        <title>Genome architecture and evolution of a unichromosomal asexual nematode.</title>
        <authorList>
            <person name="Fradin H."/>
            <person name="Zegar C."/>
            <person name="Gutwein M."/>
            <person name="Lucas J."/>
            <person name="Kovtun M."/>
            <person name="Corcoran D."/>
            <person name="Baugh L.R."/>
            <person name="Kiontke K."/>
            <person name="Gunsalus K."/>
            <person name="Fitch D.H."/>
            <person name="Piano F."/>
        </authorList>
    </citation>
    <scope>NUCLEOTIDE SEQUENCE [LARGE SCALE GENOMIC DNA]</scope>
    <source>
        <strain evidence="2">PF1309</strain>
    </source>
</reference>
<accession>A0A2A2LN06</accession>
<keyword evidence="1" id="KW-1133">Transmembrane helix</keyword>
<dbReference type="OrthoDB" id="5859179at2759"/>
<dbReference type="Proteomes" id="UP000218231">
    <property type="component" value="Unassembled WGS sequence"/>
</dbReference>
<protein>
    <submittedName>
        <fullName evidence="2">Uncharacterized protein</fullName>
    </submittedName>
</protein>
<comment type="caution">
    <text evidence="2">The sequence shown here is derived from an EMBL/GenBank/DDBJ whole genome shotgun (WGS) entry which is preliminary data.</text>
</comment>
<keyword evidence="1" id="KW-0812">Transmembrane</keyword>
<dbReference type="AlphaFoldDB" id="A0A2A2LN06"/>
<proteinExistence type="predicted"/>
<evidence type="ECO:0000256" key="1">
    <source>
        <dbReference type="SAM" id="Phobius"/>
    </source>
</evidence>
<feature type="transmembrane region" description="Helical" evidence="1">
    <location>
        <begin position="72"/>
        <end position="93"/>
    </location>
</feature>